<dbReference type="EMBL" id="WXYQ01000007">
    <property type="protein sequence ID" value="NBG96346.1"/>
    <property type="molecule type" value="Genomic_DNA"/>
</dbReference>
<proteinExistence type="predicted"/>
<dbReference type="GO" id="GO:0005886">
    <property type="term" value="C:plasma membrane"/>
    <property type="evidence" value="ECO:0007669"/>
    <property type="project" value="TreeGrafter"/>
</dbReference>
<dbReference type="InterPro" id="IPR052894">
    <property type="entry name" value="AsmA-related"/>
</dbReference>
<evidence type="ECO:0000313" key="3">
    <source>
        <dbReference type="EMBL" id="NBG96346.1"/>
    </source>
</evidence>
<dbReference type="PANTHER" id="PTHR30441:SF4">
    <property type="entry name" value="PROTEIN ASMA"/>
    <property type="match status" value="1"/>
</dbReference>
<evidence type="ECO:0000259" key="2">
    <source>
        <dbReference type="Pfam" id="PF05170"/>
    </source>
</evidence>
<reference evidence="3 4" key="1">
    <citation type="journal article" date="2016" name="Int. J. Syst. Evol. Microbiol.">
        <title>Pyruvatibacter mobilis gen. nov., sp. nov., a marine bacterium from the culture broth of Picochlorum sp. 122.</title>
        <authorList>
            <person name="Wang G."/>
            <person name="Tang M."/>
            <person name="Wu H."/>
            <person name="Dai S."/>
            <person name="Li T."/>
            <person name="Chen C."/>
            <person name="He H."/>
            <person name="Fan J."/>
            <person name="Xiang W."/>
            <person name="Li X."/>
        </authorList>
    </citation>
    <scope>NUCLEOTIDE SEQUENCE [LARGE SCALE GENOMIC DNA]</scope>
    <source>
        <strain evidence="3 4">GYP-11</strain>
    </source>
</reference>
<feature type="compositionally biased region" description="Basic and acidic residues" evidence="1">
    <location>
        <begin position="658"/>
        <end position="671"/>
    </location>
</feature>
<feature type="region of interest" description="Disordered" evidence="1">
    <location>
        <begin position="640"/>
        <end position="677"/>
    </location>
</feature>
<evidence type="ECO:0000256" key="1">
    <source>
        <dbReference type="SAM" id="MobiDB-lite"/>
    </source>
</evidence>
<dbReference type="OrthoDB" id="225437at2"/>
<dbReference type="AlphaFoldDB" id="A0A845QDP9"/>
<gene>
    <name evidence="3" type="ORF">GTQ45_11435</name>
</gene>
<accession>A0A845QDP9</accession>
<dbReference type="RefSeq" id="WP_160588429.1">
    <property type="nucleotide sequence ID" value="NZ_BMHN01000001.1"/>
</dbReference>
<feature type="domain" description="AsmA" evidence="2">
    <location>
        <begin position="5"/>
        <end position="200"/>
    </location>
</feature>
<feature type="compositionally biased region" description="Gly residues" evidence="1">
    <location>
        <begin position="150"/>
        <end position="162"/>
    </location>
</feature>
<dbReference type="Pfam" id="PF05170">
    <property type="entry name" value="AsmA"/>
    <property type="match status" value="2"/>
</dbReference>
<dbReference type="GeneID" id="300655496"/>
<feature type="region of interest" description="Disordered" evidence="1">
    <location>
        <begin position="124"/>
        <end position="164"/>
    </location>
</feature>
<feature type="domain" description="AsmA" evidence="2">
    <location>
        <begin position="356"/>
        <end position="544"/>
    </location>
</feature>
<sequence length="677" mass="69660">MRGFLIFILVLAILVVGTVLLAPMFISSDVVKREVENAVETATGRKLTIAGDVKITAWPALGAELGDVTFANAAGGKADNMAAMKQLRAELALLPLLSGEVRVAEFVLQEPVINLEVARNGTPNWQFDLPEGTEPASAPAQEDGPADETAGGGSGSGSGGGVTPTQVAVADMRIEDGRISYNNAQTGDSYVFEDVDVAVSLPSLDDPLGMDGALTWNGERVTMDAVLARPRVALEGGTTGAEISVGSAPINLTYNGDVTLDGALASNGAVTLDVPSVRRLAAWTGNPMAEGGGFGPLAIKGQLASAGSRYTFSNATMSLDGMNASGDLVVQTAGARPKLSGSLAVDQIDTNVYGGQGDTGWSTDRIDFSGLKAIDTDLALSAGEIIFGNIVIGESALGLDITNGRMVANLTKMALYGGAGTGKLTINGSQATPSLAADFNLSGLAIEPFLNAAAGFKRLKGTGLFNIAVTTQGASQAQMMQALNGTGNIDFRNGAIKGINLAQIIRTALTNPISGWNNATTQDTDFSELNGSFTITNGVLSNQNLQMLGPLIRLTGAGTTSIPNQTINYRLQPKLVASLEGQGGASDKAGLNIPVLVTGTWSNPKFAPDLASVISNPAETLQNLDNIKKLQPKDIIRGLLGEEGGAANDNSSGGSSGGEEKKSAPKPEELLKGLFGR</sequence>
<dbReference type="PANTHER" id="PTHR30441">
    <property type="entry name" value="DUF748 DOMAIN-CONTAINING PROTEIN"/>
    <property type="match status" value="1"/>
</dbReference>
<protein>
    <submittedName>
        <fullName evidence="3">AsmA family protein</fullName>
    </submittedName>
</protein>
<keyword evidence="4" id="KW-1185">Reference proteome</keyword>
<comment type="caution">
    <text evidence="3">The sequence shown here is derived from an EMBL/GenBank/DDBJ whole genome shotgun (WGS) entry which is preliminary data.</text>
</comment>
<evidence type="ECO:0000313" key="4">
    <source>
        <dbReference type="Proteomes" id="UP000470384"/>
    </source>
</evidence>
<dbReference type="GO" id="GO:0090313">
    <property type="term" value="P:regulation of protein targeting to membrane"/>
    <property type="evidence" value="ECO:0007669"/>
    <property type="project" value="TreeGrafter"/>
</dbReference>
<organism evidence="3 4">
    <name type="scientific">Pyruvatibacter mobilis</name>
    <dbReference type="NCBI Taxonomy" id="1712261"/>
    <lineage>
        <taxon>Bacteria</taxon>
        <taxon>Pseudomonadati</taxon>
        <taxon>Pseudomonadota</taxon>
        <taxon>Alphaproteobacteria</taxon>
        <taxon>Hyphomicrobiales</taxon>
        <taxon>Parvibaculaceae</taxon>
        <taxon>Pyruvatibacter</taxon>
    </lineage>
</organism>
<name>A0A845QDP9_9HYPH</name>
<dbReference type="InterPro" id="IPR007844">
    <property type="entry name" value="AsmA"/>
</dbReference>
<dbReference type="Proteomes" id="UP000470384">
    <property type="component" value="Unassembled WGS sequence"/>
</dbReference>